<evidence type="ECO:0000256" key="1">
    <source>
        <dbReference type="SAM" id="MobiDB-lite"/>
    </source>
</evidence>
<accession>A0A518E0T1</accession>
<sequence>MSNSKLGPRAFLLYAMLGAITCVLAAVLLTAIGDPSGVSKGDKKHGAGPFESAPRLVLDRRPTAILLGNSRVIRGFDHHDFPEGTINLGHSAVALPGVILLLNKAMKSPDLQKVWLGIDFGMFCMPDQHRQEFEFELNRDQDPTWASRLGAIRPSRIRAALLDAAGLSNPESKDRDPDGFQKPGRRPVNIKAGQALTPPLLAQHAAITGTIAQERYQERLNMLTAALQKLAARNVQVNLFINPSHPLYFEALEKLEILDDYKRMQVDIEQIVDQIGDPHVSLIDFSTRYARTNLLPGESDSSLDSDPPFYDLVHYQPSVGKEIRNAFPVQQDPQTLLSK</sequence>
<name>A0A518E0T1_9BACT</name>
<organism evidence="2 3">
    <name type="scientific">Lignipirellula cremea</name>
    <dbReference type="NCBI Taxonomy" id="2528010"/>
    <lineage>
        <taxon>Bacteria</taxon>
        <taxon>Pseudomonadati</taxon>
        <taxon>Planctomycetota</taxon>
        <taxon>Planctomycetia</taxon>
        <taxon>Pirellulales</taxon>
        <taxon>Pirellulaceae</taxon>
        <taxon>Lignipirellula</taxon>
    </lineage>
</organism>
<reference evidence="2 3" key="1">
    <citation type="submission" date="2019-02" db="EMBL/GenBank/DDBJ databases">
        <title>Deep-cultivation of Planctomycetes and their phenomic and genomic characterization uncovers novel biology.</title>
        <authorList>
            <person name="Wiegand S."/>
            <person name="Jogler M."/>
            <person name="Boedeker C."/>
            <person name="Pinto D."/>
            <person name="Vollmers J."/>
            <person name="Rivas-Marin E."/>
            <person name="Kohn T."/>
            <person name="Peeters S.H."/>
            <person name="Heuer A."/>
            <person name="Rast P."/>
            <person name="Oberbeckmann S."/>
            <person name="Bunk B."/>
            <person name="Jeske O."/>
            <person name="Meyerdierks A."/>
            <person name="Storesund J.E."/>
            <person name="Kallscheuer N."/>
            <person name="Luecker S."/>
            <person name="Lage O.M."/>
            <person name="Pohl T."/>
            <person name="Merkel B.J."/>
            <person name="Hornburger P."/>
            <person name="Mueller R.-W."/>
            <person name="Bruemmer F."/>
            <person name="Labrenz M."/>
            <person name="Spormann A.M."/>
            <person name="Op den Camp H."/>
            <person name="Overmann J."/>
            <person name="Amann R."/>
            <person name="Jetten M.S.M."/>
            <person name="Mascher T."/>
            <person name="Medema M.H."/>
            <person name="Devos D.P."/>
            <person name="Kaster A.-K."/>
            <person name="Ovreas L."/>
            <person name="Rohde M."/>
            <person name="Galperin M.Y."/>
            <person name="Jogler C."/>
        </authorList>
    </citation>
    <scope>NUCLEOTIDE SEQUENCE [LARGE SCALE GENOMIC DNA]</scope>
    <source>
        <strain evidence="2 3">Pla85_3_4</strain>
    </source>
</reference>
<protein>
    <submittedName>
        <fullName evidence="2">Uncharacterized protein</fullName>
    </submittedName>
</protein>
<dbReference type="EMBL" id="CP036433">
    <property type="protein sequence ID" value="QDU97671.1"/>
    <property type="molecule type" value="Genomic_DNA"/>
</dbReference>
<evidence type="ECO:0000313" key="3">
    <source>
        <dbReference type="Proteomes" id="UP000317648"/>
    </source>
</evidence>
<dbReference type="Proteomes" id="UP000317648">
    <property type="component" value="Chromosome"/>
</dbReference>
<keyword evidence="3" id="KW-1185">Reference proteome</keyword>
<dbReference type="RefSeq" id="WP_145056435.1">
    <property type="nucleotide sequence ID" value="NZ_CP036433.1"/>
</dbReference>
<feature type="region of interest" description="Disordered" evidence="1">
    <location>
        <begin position="167"/>
        <end position="187"/>
    </location>
</feature>
<proteinExistence type="predicted"/>
<dbReference type="KEGG" id="lcre:Pla8534_55230"/>
<evidence type="ECO:0000313" key="2">
    <source>
        <dbReference type="EMBL" id="QDU97671.1"/>
    </source>
</evidence>
<gene>
    <name evidence="2" type="ORF">Pla8534_55230</name>
</gene>
<dbReference type="OrthoDB" id="5349052at2"/>
<dbReference type="AlphaFoldDB" id="A0A518E0T1"/>